<dbReference type="GO" id="GO:0140359">
    <property type="term" value="F:ABC-type transporter activity"/>
    <property type="evidence" value="ECO:0007669"/>
    <property type="project" value="InterPro"/>
</dbReference>
<dbReference type="GO" id="GO:0016020">
    <property type="term" value="C:membrane"/>
    <property type="evidence" value="ECO:0007669"/>
    <property type="project" value="UniProtKB-SubCell"/>
</dbReference>
<evidence type="ECO:0000256" key="3">
    <source>
        <dbReference type="ARBA" id="ARBA00022989"/>
    </source>
</evidence>
<feature type="transmembrane region" description="Helical" evidence="5">
    <location>
        <begin position="235"/>
        <end position="260"/>
    </location>
</feature>
<evidence type="ECO:0000313" key="8">
    <source>
        <dbReference type="Proteomes" id="UP000031366"/>
    </source>
</evidence>
<proteinExistence type="predicted"/>
<comment type="subcellular location">
    <subcellularLocation>
        <location evidence="1">Membrane</location>
        <topology evidence="1">Multi-pass membrane protein</topology>
    </subcellularLocation>
</comment>
<dbReference type="Gene3D" id="3.40.1710.10">
    <property type="entry name" value="abc type-2 transporter like domain"/>
    <property type="match status" value="1"/>
</dbReference>
<evidence type="ECO:0000259" key="6">
    <source>
        <dbReference type="Pfam" id="PF12698"/>
    </source>
</evidence>
<evidence type="ECO:0000313" key="7">
    <source>
        <dbReference type="EMBL" id="KIE48270.1"/>
    </source>
</evidence>
<feature type="transmembrane region" description="Helical" evidence="5">
    <location>
        <begin position="281"/>
        <end position="307"/>
    </location>
</feature>
<gene>
    <name evidence="7" type="ORF">U732_3983</name>
</gene>
<dbReference type="AlphaFoldDB" id="A0A0C1UM16"/>
<dbReference type="EMBL" id="AYSO01000011">
    <property type="protein sequence ID" value="KIE48270.1"/>
    <property type="molecule type" value="Genomic_DNA"/>
</dbReference>
<dbReference type="STRING" id="29341.RSJ17_09760"/>
<reference evidence="7 8" key="1">
    <citation type="journal article" date="2015" name="Infect. Genet. Evol.">
        <title>Genomic sequences of six botulinum neurotoxin-producing strains representing three clostridial species illustrate the mobility and diversity of botulinum neurotoxin genes.</title>
        <authorList>
            <person name="Smith T.J."/>
            <person name="Hill K.K."/>
            <person name="Xie G."/>
            <person name="Foley B.T."/>
            <person name="Williamson C.H."/>
            <person name="Foster J.T."/>
            <person name="Johnson S.L."/>
            <person name="Chertkov O."/>
            <person name="Teshima H."/>
            <person name="Gibbons H.S."/>
            <person name="Johnsky L.A."/>
            <person name="Karavis M.A."/>
            <person name="Smith L.A."/>
        </authorList>
    </citation>
    <scope>NUCLEOTIDE SEQUENCE [LARGE SCALE GENOMIC DNA]</scope>
    <source>
        <strain evidence="7 8">CDC 2741</strain>
    </source>
</reference>
<dbReference type="PANTHER" id="PTHR43471">
    <property type="entry name" value="ABC TRANSPORTER PERMEASE"/>
    <property type="match status" value="1"/>
</dbReference>
<keyword evidence="2 5" id="KW-0812">Transmembrane</keyword>
<feature type="transmembrane region" description="Helical" evidence="5">
    <location>
        <begin position="24"/>
        <end position="42"/>
    </location>
</feature>
<dbReference type="PANTHER" id="PTHR43471:SF3">
    <property type="entry name" value="ABC TRANSPORTER PERMEASE PROTEIN NATB"/>
    <property type="match status" value="1"/>
</dbReference>
<keyword evidence="3 5" id="KW-1133">Transmembrane helix</keyword>
<evidence type="ECO:0000256" key="1">
    <source>
        <dbReference type="ARBA" id="ARBA00004141"/>
    </source>
</evidence>
<evidence type="ECO:0000256" key="4">
    <source>
        <dbReference type="ARBA" id="ARBA00023136"/>
    </source>
</evidence>
<comment type="caution">
    <text evidence="7">The sequence shown here is derived from an EMBL/GenBank/DDBJ whole genome shotgun (WGS) entry which is preliminary data.</text>
</comment>
<accession>A0A0C1UM16</accession>
<dbReference type="Proteomes" id="UP000031366">
    <property type="component" value="Unassembled WGS sequence"/>
</dbReference>
<feature type="transmembrane region" description="Helical" evidence="5">
    <location>
        <begin position="313"/>
        <end position="330"/>
    </location>
</feature>
<sequence>MKNKIVSIVLKKELLDIFRDKKTLMISILIPLLLFPVMFTLIGKGISKNTTEVMENLQIAIVDKGHSKIGEFIKSQKNITIIDSSDIKNDIKEGKIKLAIEIPENFEGKIKNEETSNITVSYDDVSQSSSVALGAINSLVEEYSKEIVAERLKAKNIDETILTPIKIDENKVGEKEDGGAKMMLSILLPFLLVMYCVSGPIPAATDLGAGEKERGTLEPLLTTQAGRMSLLYGKFLAITVLGMITTAASLGGLLISFNMSSKYFAGSEANMALNFSLDIKVIVIIFVLAVLTTMVFGALELAISIYARSFKEAQTYMTPLTIIAIIPAYATYMLDVKSISNFYFHIPLANIICILKELIAGVYNIQHITITLVWTIVYVVASLLIARYMFMKEEVIFRT</sequence>
<feature type="transmembrane region" description="Helical" evidence="5">
    <location>
        <begin position="184"/>
        <end position="204"/>
    </location>
</feature>
<keyword evidence="8" id="KW-1185">Reference proteome</keyword>
<dbReference type="InterPro" id="IPR013525">
    <property type="entry name" value="ABC2_TM"/>
</dbReference>
<organism evidence="7 8">
    <name type="scientific">Clostridium argentinense CDC 2741</name>
    <dbReference type="NCBI Taxonomy" id="1418104"/>
    <lineage>
        <taxon>Bacteria</taxon>
        <taxon>Bacillati</taxon>
        <taxon>Bacillota</taxon>
        <taxon>Clostridia</taxon>
        <taxon>Eubacteriales</taxon>
        <taxon>Clostridiaceae</taxon>
        <taxon>Clostridium</taxon>
    </lineage>
</organism>
<dbReference type="Pfam" id="PF12698">
    <property type="entry name" value="ABC2_membrane_3"/>
    <property type="match status" value="1"/>
</dbReference>
<dbReference type="OrthoDB" id="5486437at2"/>
<feature type="transmembrane region" description="Helical" evidence="5">
    <location>
        <begin position="371"/>
        <end position="390"/>
    </location>
</feature>
<evidence type="ECO:0000256" key="2">
    <source>
        <dbReference type="ARBA" id="ARBA00022692"/>
    </source>
</evidence>
<evidence type="ECO:0000256" key="5">
    <source>
        <dbReference type="SAM" id="Phobius"/>
    </source>
</evidence>
<keyword evidence="4 5" id="KW-0472">Membrane</keyword>
<dbReference type="RefSeq" id="WP_039630021.1">
    <property type="nucleotide sequence ID" value="NZ_AYSO01000011.1"/>
</dbReference>
<feature type="transmembrane region" description="Helical" evidence="5">
    <location>
        <begin position="342"/>
        <end position="365"/>
    </location>
</feature>
<feature type="domain" description="ABC-2 type transporter transmembrane" evidence="6">
    <location>
        <begin position="21"/>
        <end position="384"/>
    </location>
</feature>
<name>A0A0C1UM16_9CLOT</name>
<protein>
    <submittedName>
        <fullName evidence="7">ABC-2 transporter family protein</fullName>
    </submittedName>
</protein>